<evidence type="ECO:0000256" key="2">
    <source>
        <dbReference type="ARBA" id="ARBA00023015"/>
    </source>
</evidence>
<dbReference type="AlphaFoldDB" id="A0A811Y2R3"/>
<dbReference type="GO" id="GO:0048731">
    <property type="term" value="P:system development"/>
    <property type="evidence" value="ECO:0007669"/>
    <property type="project" value="TreeGrafter"/>
</dbReference>
<dbReference type="Pfam" id="PF14047">
    <property type="entry name" value="DCR"/>
    <property type="match status" value="1"/>
</dbReference>
<comment type="caution">
    <text evidence="7">The sequence shown here is derived from an EMBL/GenBank/DDBJ whole genome shotgun (WGS) entry which is preliminary data.</text>
</comment>
<evidence type="ECO:0000259" key="6">
    <source>
        <dbReference type="Pfam" id="PF14049"/>
    </source>
</evidence>
<evidence type="ECO:0000313" key="7">
    <source>
        <dbReference type="EMBL" id="CAD7671147.1"/>
    </source>
</evidence>
<keyword evidence="2" id="KW-0805">Transcription regulation</keyword>
<dbReference type="Proteomes" id="UP000645828">
    <property type="component" value="Unassembled WGS sequence"/>
</dbReference>
<proteinExistence type="predicted"/>
<organism evidence="7 8">
    <name type="scientific">Nyctereutes procyonoides</name>
    <name type="common">Raccoon dog</name>
    <name type="synonym">Canis procyonoides</name>
    <dbReference type="NCBI Taxonomy" id="34880"/>
    <lineage>
        <taxon>Eukaryota</taxon>
        <taxon>Metazoa</taxon>
        <taxon>Chordata</taxon>
        <taxon>Craniata</taxon>
        <taxon>Vertebrata</taxon>
        <taxon>Euteleostomi</taxon>
        <taxon>Mammalia</taxon>
        <taxon>Eutheria</taxon>
        <taxon>Laurasiatheria</taxon>
        <taxon>Carnivora</taxon>
        <taxon>Caniformia</taxon>
        <taxon>Canidae</taxon>
        <taxon>Nyctereutes</taxon>
    </lineage>
</organism>
<dbReference type="GO" id="GO:0005634">
    <property type="term" value="C:nucleus"/>
    <property type="evidence" value="ECO:0007669"/>
    <property type="project" value="UniProtKB-SubCell"/>
</dbReference>
<evidence type="ECO:0000256" key="1">
    <source>
        <dbReference type="ARBA" id="ARBA00004123"/>
    </source>
</evidence>
<dbReference type="InterPro" id="IPR025891">
    <property type="entry name" value="Dppa2/4_C_dom"/>
</dbReference>
<dbReference type="PANTHER" id="PTHR16073:SF10">
    <property type="entry name" value="DEVELOPMENTAL PLURIPOTENCY-ASSOCIATED PROTEIN 2"/>
    <property type="match status" value="1"/>
</dbReference>
<dbReference type="GO" id="GO:0003682">
    <property type="term" value="F:chromatin binding"/>
    <property type="evidence" value="ECO:0007669"/>
    <property type="project" value="InterPro"/>
</dbReference>
<reference evidence="7" key="1">
    <citation type="submission" date="2020-12" db="EMBL/GenBank/DDBJ databases">
        <authorList>
            <consortium name="Molecular Ecology Group"/>
        </authorList>
    </citation>
    <scope>NUCLEOTIDE SEQUENCE</scope>
    <source>
        <strain evidence="7">TBG_1078</strain>
    </source>
</reference>
<protein>
    <submittedName>
        <fullName evidence="7">(raccoon dog) hypothetical protein</fullName>
    </submittedName>
</protein>
<keyword evidence="3" id="KW-0804">Transcription</keyword>
<gene>
    <name evidence="7" type="ORF">NYPRO_LOCUS3942</name>
</gene>
<dbReference type="PANTHER" id="PTHR16073">
    <property type="entry name" value="DCR DOMAIN-CONTAINING PROTEIN"/>
    <property type="match status" value="1"/>
</dbReference>
<evidence type="ECO:0000256" key="4">
    <source>
        <dbReference type="ARBA" id="ARBA00023242"/>
    </source>
</evidence>
<dbReference type="EMBL" id="CAJHUB010000661">
    <property type="protein sequence ID" value="CAD7671147.1"/>
    <property type="molecule type" value="Genomic_DNA"/>
</dbReference>
<evidence type="ECO:0000256" key="3">
    <source>
        <dbReference type="ARBA" id="ARBA00023163"/>
    </source>
</evidence>
<feature type="domain" description="Developmental pluripotency-associated protein 2/4 central" evidence="6">
    <location>
        <begin position="81"/>
        <end position="122"/>
    </location>
</feature>
<evidence type="ECO:0000313" key="8">
    <source>
        <dbReference type="Proteomes" id="UP000645828"/>
    </source>
</evidence>
<comment type="subcellular location">
    <subcellularLocation>
        <location evidence="1">Nucleus</location>
    </subcellularLocation>
</comment>
<evidence type="ECO:0000259" key="5">
    <source>
        <dbReference type="Pfam" id="PF14047"/>
    </source>
</evidence>
<dbReference type="InterPro" id="IPR025892">
    <property type="entry name" value="Dppa2/4_central_dom"/>
</dbReference>
<keyword evidence="8" id="KW-1185">Reference proteome</keyword>
<feature type="domain" description="Developmental pluripotency-associated protein 2/4 C-terminal" evidence="5">
    <location>
        <begin position="148"/>
        <end position="183"/>
    </location>
</feature>
<sequence length="183" mass="20630">MEPSVSSTSDISVKSSDKVCHPQISEQLMFCPKHRCCSIPILLLSASLPPVNKVYWDTLQNCLQKHAYSEINQECGDNVKMIPETSPEAKLQSCLRKCKMVAKKARIWKSCKSEREGGLNTVKSQSIQLNSPSIPASVETFLLQASRVRWCVIHGRPLLADTQDWVRLQFHVGQAWVPDIPKR</sequence>
<accession>A0A811Y2R3</accession>
<keyword evidence="4" id="KW-0539">Nucleus</keyword>
<name>A0A811Y2R3_NYCPR</name>
<feature type="domain" description="Developmental pluripotency-associated protein 2/4 central" evidence="6">
    <location>
        <begin position="124"/>
        <end position="142"/>
    </location>
</feature>
<dbReference type="InterPro" id="IPR039590">
    <property type="entry name" value="Dppa2/4"/>
</dbReference>
<dbReference type="Pfam" id="PF14049">
    <property type="entry name" value="Dppa2_A"/>
    <property type="match status" value="2"/>
</dbReference>